<dbReference type="EMBL" id="MU266328">
    <property type="protein sequence ID" value="KAH7931133.1"/>
    <property type="molecule type" value="Genomic_DNA"/>
</dbReference>
<gene>
    <name evidence="1" type="ORF">BV22DRAFT_1027891</name>
</gene>
<evidence type="ECO:0000313" key="1">
    <source>
        <dbReference type="EMBL" id="KAH7931133.1"/>
    </source>
</evidence>
<name>A0ACB8C1K7_9AGAM</name>
<organism evidence="1 2">
    <name type="scientific">Leucogyrophana mollusca</name>
    <dbReference type="NCBI Taxonomy" id="85980"/>
    <lineage>
        <taxon>Eukaryota</taxon>
        <taxon>Fungi</taxon>
        <taxon>Dikarya</taxon>
        <taxon>Basidiomycota</taxon>
        <taxon>Agaricomycotina</taxon>
        <taxon>Agaricomycetes</taxon>
        <taxon>Agaricomycetidae</taxon>
        <taxon>Boletales</taxon>
        <taxon>Boletales incertae sedis</taxon>
        <taxon>Leucogyrophana</taxon>
    </lineage>
</organism>
<proteinExistence type="predicted"/>
<sequence length="659" mass="69717">MSPVPAREALEAMKRVDIQKLCKDYGVKANLKTEALIDLLLDASQPQHPRHIPVPPPQRSTSIRVTSRSGSRPRGQSSGSVIIHDTDDDEQEQVDEPAVEPPIEEKPAPSPPAPQPPRTRKAKDTQYRLGVGRPILAGGSGARAVTKSVSVSRGAAKRVRPSRSTKPQEATIAEEEPEANVVEISQPIERLENSTPGPSSPQAPLGATASRVVISTTVAEALSPVQKDIANYRSELNELKEKVASVVEAFEVKIRELSNEIASLRQKASRVDALEAQVSALNKAGEYARRMPVPPSTPKRVGSPRGTSVLGGPFVEMIGPSELSSASSDPGEVINPNDRSASLQASDHTGPLLPSFPSTTLGKRPRESVASNLTGFFELGQEDDLPEKELEKRVARPAHKRAKLVDGPIDVEGLEDRGEGSSTVLQRPSAKDEPNDDDDRQLIPARLPNFTIFSGPDERSESSIDPPPPTVSLPDFYGPPSPPMMSAPATSTANAAENQNPFTFSFLPISSTPAQAVYPLTMGSFPYPEPPTSPSPANNVERPGSRHSERFNPFGSSSGSSARAASGGSGSGAQAETSGSGAVNPASLGRGRPPQREPSSNEVASGLGLTAIRTGAVESSPVAPPAKRTMYGTELEGDTRFGDFGVEGVASGFWTGGRF</sequence>
<keyword evidence="2" id="KW-1185">Reference proteome</keyword>
<reference evidence="1" key="1">
    <citation type="journal article" date="2021" name="New Phytol.">
        <title>Evolutionary innovations through gain and loss of genes in the ectomycorrhizal Boletales.</title>
        <authorList>
            <person name="Wu G."/>
            <person name="Miyauchi S."/>
            <person name="Morin E."/>
            <person name="Kuo A."/>
            <person name="Drula E."/>
            <person name="Varga T."/>
            <person name="Kohler A."/>
            <person name="Feng B."/>
            <person name="Cao Y."/>
            <person name="Lipzen A."/>
            <person name="Daum C."/>
            <person name="Hundley H."/>
            <person name="Pangilinan J."/>
            <person name="Johnson J."/>
            <person name="Barry K."/>
            <person name="LaButti K."/>
            <person name="Ng V."/>
            <person name="Ahrendt S."/>
            <person name="Min B."/>
            <person name="Choi I.G."/>
            <person name="Park H."/>
            <person name="Plett J.M."/>
            <person name="Magnuson J."/>
            <person name="Spatafora J.W."/>
            <person name="Nagy L.G."/>
            <person name="Henrissat B."/>
            <person name="Grigoriev I.V."/>
            <person name="Yang Z.L."/>
            <person name="Xu J."/>
            <person name="Martin F.M."/>
        </authorList>
    </citation>
    <scope>NUCLEOTIDE SEQUENCE</scope>
    <source>
        <strain evidence="1">KUC20120723A-06</strain>
    </source>
</reference>
<protein>
    <submittedName>
        <fullName evidence="1">Uncharacterized protein</fullName>
    </submittedName>
</protein>
<accession>A0ACB8C1K7</accession>
<evidence type="ECO:0000313" key="2">
    <source>
        <dbReference type="Proteomes" id="UP000790709"/>
    </source>
</evidence>
<dbReference type="Proteomes" id="UP000790709">
    <property type="component" value="Unassembled WGS sequence"/>
</dbReference>
<comment type="caution">
    <text evidence="1">The sequence shown here is derived from an EMBL/GenBank/DDBJ whole genome shotgun (WGS) entry which is preliminary data.</text>
</comment>